<dbReference type="EMBL" id="LLXI01007312">
    <property type="protein sequence ID" value="PKY62531.1"/>
    <property type="molecule type" value="Genomic_DNA"/>
</dbReference>
<proteinExistence type="predicted"/>
<reference evidence="1 2" key="1">
    <citation type="submission" date="2015-10" db="EMBL/GenBank/DDBJ databases">
        <title>Genome analyses suggest a sexual origin of heterokaryosis in a supposedly ancient asexual fungus.</title>
        <authorList>
            <person name="Ropars J."/>
            <person name="Sedzielewska K."/>
            <person name="Noel J."/>
            <person name="Charron P."/>
            <person name="Farinelli L."/>
            <person name="Marton T."/>
            <person name="Kruger M."/>
            <person name="Pelin A."/>
            <person name="Brachmann A."/>
            <person name="Corradi N."/>
        </authorList>
    </citation>
    <scope>NUCLEOTIDE SEQUENCE [LARGE SCALE GENOMIC DNA]</scope>
    <source>
        <strain evidence="1 2">A4</strain>
    </source>
</reference>
<evidence type="ECO:0000313" key="2">
    <source>
        <dbReference type="Proteomes" id="UP000234323"/>
    </source>
</evidence>
<organism evidence="1 2">
    <name type="scientific">Rhizophagus irregularis</name>
    <dbReference type="NCBI Taxonomy" id="588596"/>
    <lineage>
        <taxon>Eukaryota</taxon>
        <taxon>Fungi</taxon>
        <taxon>Fungi incertae sedis</taxon>
        <taxon>Mucoromycota</taxon>
        <taxon>Glomeromycotina</taxon>
        <taxon>Glomeromycetes</taxon>
        <taxon>Glomerales</taxon>
        <taxon>Glomeraceae</taxon>
        <taxon>Rhizophagus</taxon>
    </lineage>
</organism>
<accession>A0A2I1HUH9</accession>
<evidence type="ECO:0000313" key="1">
    <source>
        <dbReference type="EMBL" id="PKY62531.1"/>
    </source>
</evidence>
<gene>
    <name evidence="1" type="ORF">RhiirA4_489138</name>
</gene>
<protein>
    <submittedName>
        <fullName evidence="1">Uncharacterized protein</fullName>
    </submittedName>
</protein>
<keyword evidence="2" id="KW-1185">Reference proteome</keyword>
<sequence length="55" mass="6360">MRVADISYDKGNYQLRHINFGIARHIARRAGAYCYSILLNGINSTSYTVVHWMEI</sequence>
<name>A0A2I1HUH9_9GLOM</name>
<comment type="caution">
    <text evidence="1">The sequence shown here is derived from an EMBL/GenBank/DDBJ whole genome shotgun (WGS) entry which is preliminary data.</text>
</comment>
<dbReference type="Proteomes" id="UP000234323">
    <property type="component" value="Unassembled WGS sequence"/>
</dbReference>
<dbReference type="AlphaFoldDB" id="A0A2I1HUH9"/>